<evidence type="ECO:0000256" key="10">
    <source>
        <dbReference type="ARBA" id="ARBA00022857"/>
    </source>
</evidence>
<dbReference type="PROSITE" id="PS00903">
    <property type="entry name" value="CYT_DCMP_DEAMINASES_1"/>
    <property type="match status" value="1"/>
</dbReference>
<feature type="binding site" evidence="15">
    <location>
        <position position="209"/>
    </location>
    <ligand>
        <name>substrate</name>
    </ligand>
</feature>
<dbReference type="NCBIfam" id="TIGR00227">
    <property type="entry name" value="ribD_Cterm"/>
    <property type="match status" value="1"/>
</dbReference>
<keyword evidence="19" id="KW-1185">Reference proteome</keyword>
<organism evidence="18 19">
    <name type="scientific">Malonomonas rubra DSM 5091</name>
    <dbReference type="NCBI Taxonomy" id="1122189"/>
    <lineage>
        <taxon>Bacteria</taxon>
        <taxon>Pseudomonadati</taxon>
        <taxon>Thermodesulfobacteriota</taxon>
        <taxon>Desulfuromonadia</taxon>
        <taxon>Desulfuromonadales</taxon>
        <taxon>Geopsychrobacteraceae</taxon>
        <taxon>Malonomonas</taxon>
    </lineage>
</organism>
<name>A0A1M6DD87_MALRU</name>
<evidence type="ECO:0000256" key="7">
    <source>
        <dbReference type="ARBA" id="ARBA00022723"/>
    </source>
</evidence>
<feature type="binding site" evidence="15">
    <location>
        <position position="170"/>
    </location>
    <ligand>
        <name>substrate</name>
    </ligand>
</feature>
<evidence type="ECO:0000256" key="6">
    <source>
        <dbReference type="ARBA" id="ARBA00022619"/>
    </source>
</evidence>
<feature type="active site" description="Proton donor" evidence="14">
    <location>
        <position position="54"/>
    </location>
</feature>
<dbReference type="InterPro" id="IPR016193">
    <property type="entry name" value="Cytidine_deaminase-like"/>
</dbReference>
<dbReference type="UniPathway" id="UPA00275">
    <property type="reaction ID" value="UER00401"/>
</dbReference>
<evidence type="ECO:0000256" key="8">
    <source>
        <dbReference type="ARBA" id="ARBA00022801"/>
    </source>
</evidence>
<keyword evidence="6 13" id="KW-0686">Riboflavin biosynthesis</keyword>
<dbReference type="Pfam" id="PF01872">
    <property type="entry name" value="RibD_C"/>
    <property type="match status" value="1"/>
</dbReference>
<dbReference type="InterPro" id="IPR016192">
    <property type="entry name" value="APOBEC/CMP_deaminase_Zn-bd"/>
</dbReference>
<keyword evidence="10 13" id="KW-0521">NADP</keyword>
<dbReference type="GO" id="GO:0009231">
    <property type="term" value="P:riboflavin biosynthetic process"/>
    <property type="evidence" value="ECO:0007669"/>
    <property type="project" value="UniProtKB-UniPathway"/>
</dbReference>
<dbReference type="PANTHER" id="PTHR38011">
    <property type="entry name" value="DIHYDROFOLATE REDUCTASE FAMILY PROTEIN (AFU_ORTHOLOGUE AFUA_8G06820)"/>
    <property type="match status" value="1"/>
</dbReference>
<dbReference type="InterPro" id="IPR024072">
    <property type="entry name" value="DHFR-like_dom_sf"/>
</dbReference>
<dbReference type="GO" id="GO:0008835">
    <property type="term" value="F:diaminohydroxyphosphoribosylaminopyrimidine deaminase activity"/>
    <property type="evidence" value="ECO:0007669"/>
    <property type="project" value="UniProtKB-EC"/>
</dbReference>
<dbReference type="PIRSF" id="PIRSF006769">
    <property type="entry name" value="RibD"/>
    <property type="match status" value="1"/>
</dbReference>
<dbReference type="Gene3D" id="3.40.140.10">
    <property type="entry name" value="Cytidine Deaminase, domain 2"/>
    <property type="match status" value="1"/>
</dbReference>
<dbReference type="AlphaFoldDB" id="A0A1M6DD87"/>
<evidence type="ECO:0000256" key="11">
    <source>
        <dbReference type="ARBA" id="ARBA00023002"/>
    </source>
</evidence>
<feature type="binding site" evidence="16">
    <location>
        <position position="52"/>
    </location>
    <ligand>
        <name>Zn(2+)</name>
        <dbReference type="ChEBI" id="CHEBI:29105"/>
        <note>catalytic</note>
    </ligand>
</feature>
<feature type="binding site" evidence="16">
    <location>
        <position position="77"/>
    </location>
    <ligand>
        <name>Zn(2+)</name>
        <dbReference type="ChEBI" id="CHEBI:29105"/>
        <note>catalytic</note>
    </ligand>
</feature>
<reference evidence="18 19" key="1">
    <citation type="submission" date="2016-11" db="EMBL/GenBank/DDBJ databases">
        <authorList>
            <person name="Jaros S."/>
            <person name="Januszkiewicz K."/>
            <person name="Wedrychowicz H."/>
        </authorList>
    </citation>
    <scope>NUCLEOTIDE SEQUENCE [LARGE SCALE GENOMIC DNA]</scope>
    <source>
        <strain evidence="18 19">DSM 5091</strain>
    </source>
</reference>
<dbReference type="PANTHER" id="PTHR38011:SF7">
    <property type="entry name" value="2,5-DIAMINO-6-RIBOSYLAMINO-4(3H)-PYRIMIDINONE 5'-PHOSPHATE REDUCTASE"/>
    <property type="match status" value="1"/>
</dbReference>
<dbReference type="STRING" id="1122189.SAMN02745165_00636"/>
<dbReference type="NCBIfam" id="TIGR00326">
    <property type="entry name" value="eubact_ribD"/>
    <property type="match status" value="1"/>
</dbReference>
<dbReference type="InterPro" id="IPR050765">
    <property type="entry name" value="Riboflavin_Biosynth_HTPR"/>
</dbReference>
<comment type="similarity">
    <text evidence="4 13">In the N-terminal section; belongs to the cytidine and deoxycytidylate deaminase family.</text>
</comment>
<keyword evidence="8 13" id="KW-0378">Hydrolase</keyword>
<comment type="function">
    <text evidence="1 13">Converts 2,5-diamino-6-(ribosylamino)-4(3h)-pyrimidinone 5'-phosphate into 5-amino-6-(ribosylamino)-2,4(1h,3h)-pyrimidinedione 5'-phosphate.</text>
</comment>
<sequence>MEEQNREYMQLALQLAQNGVGRTAPNPPVGAVIVRDGAVVGKGFHPKAGEPHAEVFALIHAGARAKGADVYVTLEPCSHQGKTGPCADALIAAGVKRVFIGVQDPNPQVAGRGIEKLRQAGIDVVTGVEGADCRRLLAPFARQITTGLPYCIYKTAMTLDGKTATSSGDSKWISGEQSRLLVHQLRDRVEAIMVGIGTVLADDPLLNTRLPESSGRDPLRVVVDSQLRMPLEAKMLSQESQAKTLIATCSRDDEKIVALRLTGAEVLSLPEVEERVCLQSLWQELGKRNVQRLLLEGGTTLAGAALKQGLIDQMMVFVAPKLIGGGSDFGIFSGEGCQQLKNAVPLSDLRYQQVGEDILITGEVERCSQA</sequence>
<feature type="binding site" evidence="15">
    <location>
        <position position="172"/>
    </location>
    <ligand>
        <name>NADP(+)</name>
        <dbReference type="ChEBI" id="CHEBI:58349"/>
    </ligand>
</feature>
<dbReference type="FunFam" id="3.40.140.10:FF:000025">
    <property type="entry name" value="Riboflavin biosynthesis protein RibD"/>
    <property type="match status" value="1"/>
</dbReference>
<comment type="pathway">
    <text evidence="2 13">Cofactor biosynthesis; riboflavin biosynthesis; 5-amino-6-(D-ribitylamino)uracil from GTP: step 2/4.</text>
</comment>
<feature type="binding site" evidence="15">
    <location>
        <position position="202"/>
    </location>
    <ligand>
        <name>NADP(+)</name>
        <dbReference type="ChEBI" id="CHEBI:58349"/>
    </ligand>
</feature>
<evidence type="ECO:0000256" key="1">
    <source>
        <dbReference type="ARBA" id="ARBA00002151"/>
    </source>
</evidence>
<feature type="binding site" evidence="15">
    <location>
        <position position="198"/>
    </location>
    <ligand>
        <name>NADP(+)</name>
        <dbReference type="ChEBI" id="CHEBI:58349"/>
    </ligand>
</feature>
<dbReference type="Gene3D" id="3.40.430.10">
    <property type="entry name" value="Dihydrofolate Reductase, subunit A"/>
    <property type="match status" value="1"/>
</dbReference>
<evidence type="ECO:0000256" key="15">
    <source>
        <dbReference type="PIRSR" id="PIRSR006769-2"/>
    </source>
</evidence>
<evidence type="ECO:0000256" key="16">
    <source>
        <dbReference type="PIRSR" id="PIRSR006769-3"/>
    </source>
</evidence>
<dbReference type="GO" id="GO:0050661">
    <property type="term" value="F:NADP binding"/>
    <property type="evidence" value="ECO:0007669"/>
    <property type="project" value="InterPro"/>
</dbReference>
<evidence type="ECO:0000313" key="19">
    <source>
        <dbReference type="Proteomes" id="UP000184171"/>
    </source>
</evidence>
<dbReference type="PROSITE" id="PS51747">
    <property type="entry name" value="CYT_DCMP_DEAMINASES_2"/>
    <property type="match status" value="1"/>
</dbReference>
<dbReference type="GO" id="GO:0008270">
    <property type="term" value="F:zinc ion binding"/>
    <property type="evidence" value="ECO:0007669"/>
    <property type="project" value="InterPro"/>
</dbReference>
<dbReference type="InterPro" id="IPR004794">
    <property type="entry name" value="Eubact_RibD"/>
</dbReference>
<evidence type="ECO:0000256" key="4">
    <source>
        <dbReference type="ARBA" id="ARBA00005259"/>
    </source>
</evidence>
<dbReference type="InterPro" id="IPR002734">
    <property type="entry name" value="RibDG_C"/>
</dbReference>
<evidence type="ECO:0000256" key="14">
    <source>
        <dbReference type="PIRSR" id="PIRSR006769-1"/>
    </source>
</evidence>
<dbReference type="InterPro" id="IPR011549">
    <property type="entry name" value="RibD_C"/>
</dbReference>
<feature type="binding site" evidence="15">
    <location>
        <position position="225"/>
    </location>
    <ligand>
        <name>NADP(+)</name>
        <dbReference type="ChEBI" id="CHEBI:58349"/>
    </ligand>
</feature>
<keyword evidence="11 13" id="KW-0560">Oxidoreductase</keyword>
<evidence type="ECO:0000256" key="13">
    <source>
        <dbReference type="PIRNR" id="PIRNR006769"/>
    </source>
</evidence>
<dbReference type="InterPro" id="IPR002125">
    <property type="entry name" value="CMP_dCMP_dom"/>
</dbReference>
<proteinExistence type="inferred from homology"/>
<comment type="catalytic activity">
    <reaction evidence="13">
        <text>5-amino-6-(5-phospho-D-ribitylamino)uracil + NADP(+) = 5-amino-6-(5-phospho-D-ribosylamino)uracil + NADPH + H(+)</text>
        <dbReference type="Rhea" id="RHEA:17845"/>
        <dbReference type="ChEBI" id="CHEBI:15378"/>
        <dbReference type="ChEBI" id="CHEBI:57783"/>
        <dbReference type="ChEBI" id="CHEBI:58349"/>
        <dbReference type="ChEBI" id="CHEBI:58421"/>
        <dbReference type="ChEBI" id="CHEBI:58453"/>
        <dbReference type="EC" id="1.1.1.193"/>
    </reaction>
</comment>
<evidence type="ECO:0000256" key="12">
    <source>
        <dbReference type="ARBA" id="ARBA00023268"/>
    </source>
</evidence>
<comment type="cofactor">
    <cofactor evidence="13 16">
        <name>Zn(2+)</name>
        <dbReference type="ChEBI" id="CHEBI:29105"/>
    </cofactor>
    <text evidence="13 16">Binds 1 zinc ion.</text>
</comment>
<comment type="pathway">
    <text evidence="3 13">Cofactor biosynthesis; riboflavin biosynthesis; 5-amino-6-(D-ribitylamino)uracil from GTP: step 3/4.</text>
</comment>
<dbReference type="Pfam" id="PF00383">
    <property type="entry name" value="dCMP_cyt_deam_1"/>
    <property type="match status" value="1"/>
</dbReference>
<evidence type="ECO:0000256" key="9">
    <source>
        <dbReference type="ARBA" id="ARBA00022833"/>
    </source>
</evidence>
<protein>
    <recommendedName>
        <fullName evidence="13">Riboflavin biosynthesis protein RibD</fullName>
    </recommendedName>
    <domain>
        <recommendedName>
            <fullName evidence="13">Diaminohydroxyphosphoribosylaminopyrimidine deaminase</fullName>
            <shortName evidence="13">DRAP deaminase</shortName>
            <ecNumber evidence="13">3.5.4.26</ecNumber>
        </recommendedName>
        <alternativeName>
            <fullName evidence="13">Riboflavin-specific deaminase</fullName>
        </alternativeName>
    </domain>
    <domain>
        <recommendedName>
            <fullName evidence="13">5-amino-6-(5-phosphoribosylamino)uracil reductase</fullName>
            <ecNumber evidence="13">1.1.1.193</ecNumber>
        </recommendedName>
        <alternativeName>
            <fullName evidence="13">HTP reductase</fullName>
        </alternativeName>
    </domain>
</protein>
<feature type="binding site" evidence="15">
    <location>
        <position position="296"/>
    </location>
    <ligand>
        <name>substrate</name>
    </ligand>
</feature>
<accession>A0A1M6DD87</accession>
<evidence type="ECO:0000256" key="3">
    <source>
        <dbReference type="ARBA" id="ARBA00004910"/>
    </source>
</evidence>
<comment type="similarity">
    <text evidence="5 13">In the C-terminal section; belongs to the HTP reductase family.</text>
</comment>
<feature type="domain" description="CMP/dCMP-type deaminase" evidence="17">
    <location>
        <begin position="3"/>
        <end position="125"/>
    </location>
</feature>
<feature type="binding site" evidence="15">
    <location>
        <position position="186"/>
    </location>
    <ligand>
        <name>substrate</name>
    </ligand>
</feature>
<feature type="binding site" evidence="15">
    <location>
        <position position="156"/>
    </location>
    <ligand>
        <name>NADP(+)</name>
        <dbReference type="ChEBI" id="CHEBI:58349"/>
    </ligand>
</feature>
<keyword evidence="9 13" id="KW-0862">Zinc</keyword>
<dbReference type="EMBL" id="FQZT01000002">
    <property type="protein sequence ID" value="SHI71244.1"/>
    <property type="molecule type" value="Genomic_DNA"/>
</dbReference>
<dbReference type="EC" id="3.5.4.26" evidence="13"/>
<dbReference type="EC" id="1.1.1.193" evidence="13"/>
<evidence type="ECO:0000313" key="18">
    <source>
        <dbReference type="EMBL" id="SHI71244.1"/>
    </source>
</evidence>
<comment type="catalytic activity">
    <reaction evidence="13">
        <text>2,5-diamino-6-hydroxy-4-(5-phosphoribosylamino)-pyrimidine + H2O + H(+) = 5-amino-6-(5-phospho-D-ribosylamino)uracil + NH4(+)</text>
        <dbReference type="Rhea" id="RHEA:21868"/>
        <dbReference type="ChEBI" id="CHEBI:15377"/>
        <dbReference type="ChEBI" id="CHEBI:15378"/>
        <dbReference type="ChEBI" id="CHEBI:28938"/>
        <dbReference type="ChEBI" id="CHEBI:58453"/>
        <dbReference type="ChEBI" id="CHEBI:58614"/>
        <dbReference type="EC" id="3.5.4.26"/>
    </reaction>
</comment>
<gene>
    <name evidence="18" type="ORF">SAMN02745165_00636</name>
</gene>
<feature type="binding site" evidence="15">
    <location>
        <begin position="298"/>
        <end position="304"/>
    </location>
    <ligand>
        <name>NADP(+)</name>
        <dbReference type="ChEBI" id="CHEBI:58349"/>
    </ligand>
</feature>
<dbReference type="Proteomes" id="UP000184171">
    <property type="component" value="Unassembled WGS sequence"/>
</dbReference>
<evidence type="ECO:0000256" key="5">
    <source>
        <dbReference type="ARBA" id="ARBA00007417"/>
    </source>
</evidence>
<dbReference type="SUPFAM" id="SSF53597">
    <property type="entry name" value="Dihydrofolate reductase-like"/>
    <property type="match status" value="1"/>
</dbReference>
<feature type="binding site" evidence="15">
    <location>
        <position position="206"/>
    </location>
    <ligand>
        <name>substrate</name>
    </ligand>
</feature>
<feature type="binding site" evidence="16">
    <location>
        <position position="86"/>
    </location>
    <ligand>
        <name>Zn(2+)</name>
        <dbReference type="ChEBI" id="CHEBI:29105"/>
        <note>catalytic</note>
    </ligand>
</feature>
<dbReference type="RefSeq" id="WP_072905503.1">
    <property type="nucleotide sequence ID" value="NZ_FQZT01000002.1"/>
</dbReference>
<dbReference type="CDD" id="cd01284">
    <property type="entry name" value="Riboflavin_deaminase-reductase"/>
    <property type="match status" value="1"/>
</dbReference>
<evidence type="ECO:0000256" key="2">
    <source>
        <dbReference type="ARBA" id="ARBA00004882"/>
    </source>
</evidence>
<keyword evidence="12" id="KW-0511">Multifunctional enzyme</keyword>
<evidence type="ECO:0000259" key="17">
    <source>
        <dbReference type="PROSITE" id="PS51747"/>
    </source>
</evidence>
<dbReference type="GO" id="GO:0008703">
    <property type="term" value="F:5-amino-6-(5-phosphoribosylamino)uracil reductase activity"/>
    <property type="evidence" value="ECO:0007669"/>
    <property type="project" value="UniProtKB-EC"/>
</dbReference>
<dbReference type="SUPFAM" id="SSF53927">
    <property type="entry name" value="Cytidine deaminase-like"/>
    <property type="match status" value="1"/>
</dbReference>
<keyword evidence="7 13" id="KW-0479">Metal-binding</keyword>